<dbReference type="InterPro" id="IPR013762">
    <property type="entry name" value="Integrase-like_cat_sf"/>
</dbReference>
<dbReference type="InterPro" id="IPR011010">
    <property type="entry name" value="DNA_brk_join_enz"/>
</dbReference>
<dbReference type="InterPro" id="IPR050090">
    <property type="entry name" value="Tyrosine_recombinase_XerCD"/>
</dbReference>
<dbReference type="Proteomes" id="UP000002194">
    <property type="component" value="Chromosome"/>
</dbReference>
<evidence type="ECO:0000313" key="5">
    <source>
        <dbReference type="EMBL" id="AAS96215.1"/>
    </source>
</evidence>
<dbReference type="InterPro" id="IPR002104">
    <property type="entry name" value="Integrase_catalytic"/>
</dbReference>
<accession>Q72B98</accession>
<protein>
    <submittedName>
        <fullName evidence="5">Site-specific recombinase, phage integrase family</fullName>
    </submittedName>
</protein>
<dbReference type="GO" id="GO:0003677">
    <property type="term" value="F:DNA binding"/>
    <property type="evidence" value="ECO:0007669"/>
    <property type="project" value="UniProtKB-KW"/>
</dbReference>
<evidence type="ECO:0000256" key="3">
    <source>
        <dbReference type="ARBA" id="ARBA00023172"/>
    </source>
</evidence>
<keyword evidence="2" id="KW-0238">DNA-binding</keyword>
<dbReference type="EMBL" id="AE017285">
    <property type="protein sequence ID" value="AAS96215.1"/>
    <property type="molecule type" value="Genomic_DNA"/>
</dbReference>
<dbReference type="EnsemblBacteria" id="AAS96215">
    <property type="protein sequence ID" value="AAS96215"/>
    <property type="gene ID" value="DVU_1738"/>
</dbReference>
<feature type="domain" description="Tyr recombinase" evidence="4">
    <location>
        <begin position="2"/>
        <end position="201"/>
    </location>
</feature>
<dbReference type="KEGG" id="dvu:DVU_1738"/>
<dbReference type="GO" id="GO:0015074">
    <property type="term" value="P:DNA integration"/>
    <property type="evidence" value="ECO:0007669"/>
    <property type="project" value="InterPro"/>
</dbReference>
<evidence type="ECO:0000259" key="4">
    <source>
        <dbReference type="PROSITE" id="PS51898"/>
    </source>
</evidence>
<dbReference type="HOGENOM" id="CLU_027562_33_1_7"/>
<proteinExistence type="inferred from homology"/>
<dbReference type="eggNOG" id="COG0582">
    <property type="taxonomic scope" value="Bacteria"/>
</dbReference>
<dbReference type="GO" id="GO:0006310">
    <property type="term" value="P:DNA recombination"/>
    <property type="evidence" value="ECO:0007669"/>
    <property type="project" value="UniProtKB-KW"/>
</dbReference>
<dbReference type="Pfam" id="PF00589">
    <property type="entry name" value="Phage_integrase"/>
    <property type="match status" value="1"/>
</dbReference>
<dbReference type="Gene3D" id="1.10.443.10">
    <property type="entry name" value="Intergrase catalytic core"/>
    <property type="match status" value="1"/>
</dbReference>
<dbReference type="OrthoDB" id="9788852at2"/>
<dbReference type="RefSeq" id="WP_010939026.1">
    <property type="nucleotide sequence ID" value="NC_002937.3"/>
</dbReference>
<sequence length="214" mass="24090">MKGCRPLTLDEVRRASRAFGGYHAVRNHCLFVLGVNAGFRISEMLSLRIRDVVRGRLVVREVAVPRRAMKGKREGRTVYLAPVARQAIWRQIDALHAAGSWHVDTFLFRSRNARNRPIRRETAWRILQEAFGSVGIVGKVGCHALRKTFANMVYEFMLARVASGEPVDPFYEVVKALGHADPKSTTAYLAFRNERVRAAVLHIGEVLHGDHAHG</sequence>
<dbReference type="SUPFAM" id="SSF56349">
    <property type="entry name" value="DNA breaking-rejoining enzymes"/>
    <property type="match status" value="1"/>
</dbReference>
<gene>
    <name evidence="5" type="ordered locus">DVU_1738</name>
</gene>
<dbReference type="STRING" id="882.DVU_1738"/>
<organism evidence="5 6">
    <name type="scientific">Nitratidesulfovibrio vulgaris (strain ATCC 29579 / DSM 644 / CCUG 34227 / NCIMB 8303 / VKM B-1760 / Hildenborough)</name>
    <name type="common">Desulfovibrio vulgaris</name>
    <dbReference type="NCBI Taxonomy" id="882"/>
    <lineage>
        <taxon>Bacteria</taxon>
        <taxon>Pseudomonadati</taxon>
        <taxon>Thermodesulfobacteriota</taxon>
        <taxon>Desulfovibrionia</taxon>
        <taxon>Desulfovibrionales</taxon>
        <taxon>Desulfovibrionaceae</taxon>
        <taxon>Nitratidesulfovibrio</taxon>
    </lineage>
</organism>
<dbReference type="PANTHER" id="PTHR30349">
    <property type="entry name" value="PHAGE INTEGRASE-RELATED"/>
    <property type="match status" value="1"/>
</dbReference>
<name>Q72B98_NITV2</name>
<dbReference type="AlphaFoldDB" id="Q72B98"/>
<reference evidence="5 6" key="1">
    <citation type="journal article" date="2004" name="Nat. Biotechnol.">
        <title>The genome sequence of the anaerobic, sulfate-reducing bacterium Desulfovibrio vulgaris Hildenborough.</title>
        <authorList>
            <person name="Heidelberg J.F."/>
            <person name="Seshadri R."/>
            <person name="Haveman S.A."/>
            <person name="Hemme C.L."/>
            <person name="Paulsen I.T."/>
            <person name="Kolonay J.F."/>
            <person name="Eisen J.A."/>
            <person name="Ward N."/>
            <person name="Methe B."/>
            <person name="Brinkac L.M."/>
            <person name="Daugherty S.C."/>
            <person name="Deboy R.T."/>
            <person name="Dodson R.J."/>
            <person name="Durkin A.S."/>
            <person name="Madupu R."/>
            <person name="Nelson W.C."/>
            <person name="Sullivan S.A."/>
            <person name="Fouts D."/>
            <person name="Haft D.H."/>
            <person name="Selengut J."/>
            <person name="Peterson J.D."/>
            <person name="Davidsen T.M."/>
            <person name="Zafar N."/>
            <person name="Zhou L."/>
            <person name="Radune D."/>
            <person name="Dimitrov G."/>
            <person name="Hance M."/>
            <person name="Tran K."/>
            <person name="Khouri H."/>
            <person name="Gill J."/>
            <person name="Utterback T.R."/>
            <person name="Feldblyum T.V."/>
            <person name="Wall J.D."/>
            <person name="Voordouw G."/>
            <person name="Fraser C.M."/>
        </authorList>
    </citation>
    <scope>NUCLEOTIDE SEQUENCE [LARGE SCALE GENOMIC DNA]</scope>
    <source>
        <strain evidence="6">ATCC 29579 / DSM 644 / NCIMB 8303 / VKM B-1760 / Hildenborough</strain>
    </source>
</reference>
<evidence type="ECO:0000313" key="6">
    <source>
        <dbReference type="Proteomes" id="UP000002194"/>
    </source>
</evidence>
<keyword evidence="6" id="KW-1185">Reference proteome</keyword>
<dbReference type="PANTHER" id="PTHR30349:SF41">
    <property type="entry name" value="INTEGRASE_RECOMBINASE PROTEIN MJ0367-RELATED"/>
    <property type="match status" value="1"/>
</dbReference>
<dbReference type="PROSITE" id="PS51898">
    <property type="entry name" value="TYR_RECOMBINASE"/>
    <property type="match status" value="1"/>
</dbReference>
<evidence type="ECO:0000256" key="2">
    <source>
        <dbReference type="ARBA" id="ARBA00023125"/>
    </source>
</evidence>
<keyword evidence="3" id="KW-0233">DNA recombination</keyword>
<dbReference type="PaxDb" id="882-DVU_1738"/>
<dbReference type="SMR" id="Q72B98"/>
<dbReference type="PATRIC" id="fig|882.5.peg.1601"/>
<comment type="similarity">
    <text evidence="1">Belongs to the 'phage' integrase family.</text>
</comment>
<evidence type="ECO:0000256" key="1">
    <source>
        <dbReference type="ARBA" id="ARBA00008857"/>
    </source>
</evidence>